<name>H1KNS1_METEX</name>
<reference evidence="1 2" key="1">
    <citation type="submission" date="2011-09" db="EMBL/GenBank/DDBJ databases">
        <title>The draft genome of Methylobacterium extorquens DSM 13060.</title>
        <authorList>
            <consortium name="US DOE Joint Genome Institute (JGI-PGF)"/>
            <person name="Lucas S."/>
            <person name="Han J."/>
            <person name="Lapidus A."/>
            <person name="Cheng J.-F."/>
            <person name="Goodwin L."/>
            <person name="Pitluck S."/>
            <person name="Peters L."/>
            <person name="Land M.L."/>
            <person name="Hauser L."/>
            <person name="Koskimaki J."/>
            <person name="Halonen O."/>
            <person name="Pirttila A."/>
            <person name="Frank C."/>
            <person name="Woyke T.J."/>
        </authorList>
    </citation>
    <scope>NUCLEOTIDE SEQUENCE [LARGE SCALE GENOMIC DNA]</scope>
    <source>
        <strain evidence="1 2">DSM 13060</strain>
    </source>
</reference>
<dbReference type="AlphaFoldDB" id="H1KNS1"/>
<protein>
    <submittedName>
        <fullName evidence="1">Uncharacterized protein</fullName>
    </submittedName>
</protein>
<sequence length="60" mass="6480">SGEKGVLRFVMAPSSQEWEPPGNPARFIQTTASPLATMPAGLLMFTLHRQTKPLADAATR</sequence>
<organism evidence="1 2">
    <name type="scientific">Methylorubrum extorquens DSM 13060</name>
    <dbReference type="NCBI Taxonomy" id="882800"/>
    <lineage>
        <taxon>Bacteria</taxon>
        <taxon>Pseudomonadati</taxon>
        <taxon>Pseudomonadota</taxon>
        <taxon>Alphaproteobacteria</taxon>
        <taxon>Hyphomicrobiales</taxon>
        <taxon>Methylobacteriaceae</taxon>
        <taxon>Methylorubrum</taxon>
    </lineage>
</organism>
<comment type="caution">
    <text evidence="1">The sequence shown here is derived from an EMBL/GenBank/DDBJ whole genome shotgun (WGS) entry which is preliminary data.</text>
</comment>
<gene>
    <name evidence="1" type="ORF">MetexDRAFT_4284</name>
</gene>
<accession>H1KNS1</accession>
<feature type="non-terminal residue" evidence="1">
    <location>
        <position position="1"/>
    </location>
</feature>
<dbReference type="RefSeq" id="WP_003603231.1">
    <property type="nucleotide sequence ID" value="NZ_AGJK01000149.1"/>
</dbReference>
<evidence type="ECO:0000313" key="1">
    <source>
        <dbReference type="EMBL" id="EHP90843.1"/>
    </source>
</evidence>
<evidence type="ECO:0000313" key="2">
    <source>
        <dbReference type="Proteomes" id="UP000004382"/>
    </source>
</evidence>
<dbReference type="EMBL" id="AGJK01000149">
    <property type="protein sequence ID" value="EHP90843.1"/>
    <property type="molecule type" value="Genomic_DNA"/>
</dbReference>
<proteinExistence type="predicted"/>
<dbReference type="Proteomes" id="UP000004382">
    <property type="component" value="Unassembled WGS sequence"/>
</dbReference>